<dbReference type="EMBL" id="BKAG01000016">
    <property type="protein sequence ID" value="GEP43301.1"/>
    <property type="molecule type" value="Genomic_DNA"/>
</dbReference>
<proteinExistence type="predicted"/>
<protein>
    <recommendedName>
        <fullName evidence="3">Sulfatase</fullName>
    </recommendedName>
</protein>
<dbReference type="Proteomes" id="UP000321577">
    <property type="component" value="Unassembled WGS sequence"/>
</dbReference>
<evidence type="ECO:0008006" key="3">
    <source>
        <dbReference type="Google" id="ProtNLM"/>
    </source>
</evidence>
<organism evidence="1 2">
    <name type="scientific">Brevifollis gellanilyticus</name>
    <dbReference type="NCBI Taxonomy" id="748831"/>
    <lineage>
        <taxon>Bacteria</taxon>
        <taxon>Pseudomonadati</taxon>
        <taxon>Verrucomicrobiota</taxon>
        <taxon>Verrucomicrobiia</taxon>
        <taxon>Verrucomicrobiales</taxon>
        <taxon>Verrucomicrobiaceae</taxon>
    </lineage>
</organism>
<dbReference type="InterPro" id="IPR017850">
    <property type="entry name" value="Alkaline_phosphatase_core_sf"/>
</dbReference>
<dbReference type="Gene3D" id="3.40.720.10">
    <property type="entry name" value="Alkaline Phosphatase, subunit A"/>
    <property type="match status" value="1"/>
</dbReference>
<name>A0A512MAD4_9BACT</name>
<comment type="caution">
    <text evidence="1">The sequence shown here is derived from an EMBL/GenBank/DDBJ whole genome shotgun (WGS) entry which is preliminary data.</text>
</comment>
<dbReference type="OrthoDB" id="127333at2"/>
<evidence type="ECO:0000313" key="1">
    <source>
        <dbReference type="EMBL" id="GEP43301.1"/>
    </source>
</evidence>
<gene>
    <name evidence="1" type="ORF">BGE01nite_25920</name>
</gene>
<dbReference type="PANTHER" id="PTHR43737:SF1">
    <property type="entry name" value="DUF1501 DOMAIN-CONTAINING PROTEIN"/>
    <property type="match status" value="1"/>
</dbReference>
<dbReference type="AlphaFoldDB" id="A0A512MAD4"/>
<dbReference type="Pfam" id="PF07394">
    <property type="entry name" value="DUF1501"/>
    <property type="match status" value="1"/>
</dbReference>
<sequence>MKNELLRLDEPSRRAFMQRLAKTCLGVSLIPRAGLAAAPNQTSGNLEKHAKHVIYLYMRGGMSHIDTFDPKPNAPAGYQGPVRTIQTKAPGLQLSNFFPLLAEQGQKIAVVRSMTHTQGAHEEGSYKVMTGFETSVSMRHPALGAWVARQVVDGHSTLPPYIRLGGLAGHPSSGFLDARYAPVPVLDPSKGIEHTKLQGGDSMTALRRRTSLADRLNQGFMQKYPTDDVKAHVDVYADAVKLMTSKELDAFDLSQEKSQVVEDYGGGDYFGRGVLLARRLVERGTKFVEVELGGWDTHTNNFAQVEGLAKRVDQSVSALLADLEERGLLESTLVVLTTEFGRTPKLSGDGRDHHPIAFSSMIAGGQVRGGQAYGKTDVSGTRVEENPVSVLDFHSTIGTLLGIRTDDMVSAGSAGNFNIHGGNGARRGRTITELIA</sequence>
<reference evidence="1 2" key="1">
    <citation type="submission" date="2019-07" db="EMBL/GenBank/DDBJ databases">
        <title>Whole genome shotgun sequence of Brevifollis gellanilyticus NBRC 108608.</title>
        <authorList>
            <person name="Hosoyama A."/>
            <person name="Uohara A."/>
            <person name="Ohji S."/>
            <person name="Ichikawa N."/>
        </authorList>
    </citation>
    <scope>NUCLEOTIDE SEQUENCE [LARGE SCALE GENOMIC DNA]</scope>
    <source>
        <strain evidence="1 2">NBRC 108608</strain>
    </source>
</reference>
<dbReference type="SUPFAM" id="SSF53649">
    <property type="entry name" value="Alkaline phosphatase-like"/>
    <property type="match status" value="1"/>
</dbReference>
<dbReference type="RefSeq" id="WP_146850881.1">
    <property type="nucleotide sequence ID" value="NZ_BKAG01000016.1"/>
</dbReference>
<accession>A0A512MAD4</accession>
<dbReference type="PANTHER" id="PTHR43737">
    <property type="entry name" value="BLL7424 PROTEIN"/>
    <property type="match status" value="1"/>
</dbReference>
<evidence type="ECO:0000313" key="2">
    <source>
        <dbReference type="Proteomes" id="UP000321577"/>
    </source>
</evidence>
<keyword evidence="2" id="KW-1185">Reference proteome</keyword>
<dbReference type="InterPro" id="IPR010869">
    <property type="entry name" value="DUF1501"/>
</dbReference>